<evidence type="ECO:0000259" key="3">
    <source>
        <dbReference type="SMART" id="SM00827"/>
    </source>
</evidence>
<proteinExistence type="predicted"/>
<dbReference type="EMBL" id="JABZEO010000008">
    <property type="protein sequence ID" value="NVZ10118.1"/>
    <property type="molecule type" value="Genomic_DNA"/>
</dbReference>
<name>A0A850R9Z5_9GAMM</name>
<dbReference type="InterPro" id="IPR050091">
    <property type="entry name" value="PKS_NRPS_Biosynth_Enz"/>
</dbReference>
<dbReference type="RefSeq" id="WP_176976864.1">
    <property type="nucleotide sequence ID" value="NZ_JABZEO010000008.1"/>
</dbReference>
<dbReference type="Gene3D" id="3.40.366.10">
    <property type="entry name" value="Malonyl-Coenzyme A Acyl Carrier Protein, domain 2"/>
    <property type="match status" value="1"/>
</dbReference>
<dbReference type="Pfam" id="PF00698">
    <property type="entry name" value="Acyl_transf_1"/>
    <property type="match status" value="1"/>
</dbReference>
<dbReference type="SUPFAM" id="SSF55048">
    <property type="entry name" value="Probable ACP-binding domain of malonyl-CoA ACP transacylase"/>
    <property type="match status" value="1"/>
</dbReference>
<evidence type="ECO:0000256" key="1">
    <source>
        <dbReference type="ARBA" id="ARBA00022450"/>
    </source>
</evidence>
<keyword evidence="2" id="KW-0597">Phosphoprotein</keyword>
<reference evidence="4 5" key="1">
    <citation type="submission" date="2020-06" db="EMBL/GenBank/DDBJ databases">
        <title>Whole-genome sequence of Allochromatium humboldtianum DSM 21881, type strain.</title>
        <authorList>
            <person name="Kyndt J.A."/>
            <person name="Meyer T.E."/>
        </authorList>
    </citation>
    <scope>NUCLEOTIDE SEQUENCE [LARGE SCALE GENOMIC DNA]</scope>
    <source>
        <strain evidence="4 5">DSM 21881</strain>
    </source>
</reference>
<evidence type="ECO:0000256" key="2">
    <source>
        <dbReference type="ARBA" id="ARBA00022553"/>
    </source>
</evidence>
<comment type="caution">
    <text evidence="4">The sequence shown here is derived from an EMBL/GenBank/DDBJ whole genome shotgun (WGS) entry which is preliminary data.</text>
</comment>
<organism evidence="4 5">
    <name type="scientific">Allochromatium humboldtianum</name>
    <dbReference type="NCBI Taxonomy" id="504901"/>
    <lineage>
        <taxon>Bacteria</taxon>
        <taxon>Pseudomonadati</taxon>
        <taxon>Pseudomonadota</taxon>
        <taxon>Gammaproteobacteria</taxon>
        <taxon>Chromatiales</taxon>
        <taxon>Chromatiaceae</taxon>
        <taxon>Allochromatium</taxon>
    </lineage>
</organism>
<evidence type="ECO:0000313" key="4">
    <source>
        <dbReference type="EMBL" id="NVZ10118.1"/>
    </source>
</evidence>
<protein>
    <submittedName>
        <fullName evidence="4">Acyltransferase domain-containing protein</fullName>
    </submittedName>
</protein>
<dbReference type="Proteomes" id="UP000592294">
    <property type="component" value="Unassembled WGS sequence"/>
</dbReference>
<feature type="domain" description="Malonyl-CoA:ACP transacylase (MAT)" evidence="3">
    <location>
        <begin position="11"/>
        <end position="305"/>
    </location>
</feature>
<gene>
    <name evidence="4" type="ORF">HW932_12690</name>
</gene>
<evidence type="ECO:0000313" key="5">
    <source>
        <dbReference type="Proteomes" id="UP000592294"/>
    </source>
</evidence>
<keyword evidence="4" id="KW-0808">Transferase</keyword>
<dbReference type="PANTHER" id="PTHR43775:SF37">
    <property type="entry name" value="SI:DKEY-61P9.11"/>
    <property type="match status" value="1"/>
</dbReference>
<dbReference type="SMART" id="SM00827">
    <property type="entry name" value="PKS_AT"/>
    <property type="match status" value="1"/>
</dbReference>
<keyword evidence="5" id="KW-1185">Reference proteome</keyword>
<accession>A0A850R9Z5</accession>
<keyword evidence="1" id="KW-0596">Phosphopantetheine</keyword>
<keyword evidence="4" id="KW-0012">Acyltransferase</keyword>
<sequence>MRNGRPKTLWMFSGQGSQYYQMGLDLYESHESFRRELETADRIAQRMLNESLIEIVYRAREDRFEPFDEILHSHPALLMIEYALARVLLAHHVEPDALFGYSLGELTARLISGAISLEDAMSFAVKTAELIHYCAPAGKMLAVLHAAEIVEQYPAAFEGCEIAAHNFPGNFIVAGPADAVGRLKQFLASRDINTIELPVAHPFHSSLMAGIRTPLRELADQIAFSRPRIPVLSALNGEPVETDSPERLLEAMSAQVDFGATLRTLERSGPWLYLDLGPSGSLATTVKYNLNADSRSEILSIITRFGQAGRNLQRLLDRLNSDPSGE</sequence>
<dbReference type="AlphaFoldDB" id="A0A850R9Z5"/>
<dbReference type="InterPro" id="IPR001227">
    <property type="entry name" value="Ac_transferase_dom_sf"/>
</dbReference>
<dbReference type="InterPro" id="IPR016035">
    <property type="entry name" value="Acyl_Trfase/lysoPLipase"/>
</dbReference>
<dbReference type="InterPro" id="IPR016036">
    <property type="entry name" value="Malonyl_transacylase_ACP-bd"/>
</dbReference>
<dbReference type="GO" id="GO:0006633">
    <property type="term" value="P:fatty acid biosynthetic process"/>
    <property type="evidence" value="ECO:0007669"/>
    <property type="project" value="TreeGrafter"/>
</dbReference>
<dbReference type="SUPFAM" id="SSF52151">
    <property type="entry name" value="FabD/lysophospholipase-like"/>
    <property type="match status" value="1"/>
</dbReference>
<dbReference type="PANTHER" id="PTHR43775">
    <property type="entry name" value="FATTY ACID SYNTHASE"/>
    <property type="match status" value="1"/>
</dbReference>
<dbReference type="InterPro" id="IPR014043">
    <property type="entry name" value="Acyl_transferase_dom"/>
</dbReference>
<dbReference type="GO" id="GO:0004312">
    <property type="term" value="F:fatty acid synthase activity"/>
    <property type="evidence" value="ECO:0007669"/>
    <property type="project" value="TreeGrafter"/>
</dbReference>